<keyword evidence="4" id="KW-0594">Phospholipid biosynthesis</keyword>
<dbReference type="RefSeq" id="WP_069193769.1">
    <property type="nucleotide sequence ID" value="NZ_RLII01000020.1"/>
</dbReference>
<evidence type="ECO:0000256" key="1">
    <source>
        <dbReference type="ARBA" id="ARBA00008655"/>
    </source>
</evidence>
<keyword evidence="2 4" id="KW-0808">Transferase</keyword>
<accession>A0A4Q0I2A2</accession>
<dbReference type="NCBIfam" id="TIGR00530">
    <property type="entry name" value="AGP_acyltrn"/>
    <property type="match status" value="1"/>
</dbReference>
<dbReference type="EMBL" id="RLII01000020">
    <property type="protein sequence ID" value="RXE58328.1"/>
    <property type="molecule type" value="Genomic_DNA"/>
</dbReference>
<dbReference type="GO" id="GO:0016020">
    <property type="term" value="C:membrane"/>
    <property type="evidence" value="ECO:0007669"/>
    <property type="project" value="InterPro"/>
</dbReference>
<dbReference type="GO" id="GO:0006654">
    <property type="term" value="P:phosphatidic acid biosynthetic process"/>
    <property type="evidence" value="ECO:0007669"/>
    <property type="project" value="TreeGrafter"/>
</dbReference>
<evidence type="ECO:0000256" key="3">
    <source>
        <dbReference type="ARBA" id="ARBA00023315"/>
    </source>
</evidence>
<feature type="domain" description="Phospholipid/glycerol acyltransferase" evidence="5">
    <location>
        <begin position="34"/>
        <end position="148"/>
    </location>
</feature>
<keyword evidence="4" id="KW-1208">Phospholipid metabolism</keyword>
<sequence>MFINFIRAIFNIFFTLFYRVRIIGIENVPAKGSVLLCSNHIAELDMFFIGYKLKRLVRYMAKKELFNIPLLSIFFRKLGAFPVSRGKGDVGAIKTALNLLEEGHIVGIFPEGTRLKNRKDTNIKVKPGAALLAQKSGAAILPVAISGSYRPFSKIKIVFGKPFTLDLDKDKKYTNSELVEISEGIMKKVYSLLEE</sequence>
<dbReference type="Pfam" id="PF01553">
    <property type="entry name" value="Acyltransferase"/>
    <property type="match status" value="1"/>
</dbReference>
<dbReference type="OrthoDB" id="9803035at2"/>
<evidence type="ECO:0000256" key="2">
    <source>
        <dbReference type="ARBA" id="ARBA00022679"/>
    </source>
</evidence>
<dbReference type="EC" id="2.3.1.51" evidence="4"/>
<name>A0A4Q0I2A2_9FIRM</name>
<dbReference type="InterPro" id="IPR004552">
    <property type="entry name" value="AGP_acyltrans"/>
</dbReference>
<dbReference type="SUPFAM" id="SSF69593">
    <property type="entry name" value="Glycerol-3-phosphate (1)-acyltransferase"/>
    <property type="match status" value="1"/>
</dbReference>
<dbReference type="GO" id="GO:0003841">
    <property type="term" value="F:1-acylglycerol-3-phosphate O-acyltransferase activity"/>
    <property type="evidence" value="ECO:0007669"/>
    <property type="project" value="UniProtKB-UniRule"/>
</dbReference>
<organism evidence="6 7">
    <name type="scientific">Acetivibrio mesophilus</name>
    <dbReference type="NCBI Taxonomy" id="2487273"/>
    <lineage>
        <taxon>Bacteria</taxon>
        <taxon>Bacillati</taxon>
        <taxon>Bacillota</taxon>
        <taxon>Clostridia</taxon>
        <taxon>Eubacteriales</taxon>
        <taxon>Oscillospiraceae</taxon>
        <taxon>Acetivibrio</taxon>
    </lineage>
</organism>
<comment type="catalytic activity">
    <reaction evidence="4">
        <text>a 1-acyl-sn-glycero-3-phosphate + an acyl-CoA = a 1,2-diacyl-sn-glycero-3-phosphate + CoA</text>
        <dbReference type="Rhea" id="RHEA:19709"/>
        <dbReference type="ChEBI" id="CHEBI:57287"/>
        <dbReference type="ChEBI" id="CHEBI:57970"/>
        <dbReference type="ChEBI" id="CHEBI:58342"/>
        <dbReference type="ChEBI" id="CHEBI:58608"/>
        <dbReference type="EC" id="2.3.1.51"/>
    </reaction>
</comment>
<proteinExistence type="inferred from homology"/>
<dbReference type="PANTHER" id="PTHR10434:SF11">
    <property type="entry name" value="1-ACYL-SN-GLYCEROL-3-PHOSPHATE ACYLTRANSFERASE"/>
    <property type="match status" value="1"/>
</dbReference>
<keyword evidence="4" id="KW-0443">Lipid metabolism</keyword>
<evidence type="ECO:0000256" key="4">
    <source>
        <dbReference type="RuleBase" id="RU361267"/>
    </source>
</evidence>
<dbReference type="AlphaFoldDB" id="A0A4Q0I2A2"/>
<gene>
    <name evidence="6" type="ORF">EFD62_12890</name>
</gene>
<protein>
    <recommendedName>
        <fullName evidence="4">1-acyl-sn-glycerol-3-phosphate acyltransferase</fullName>
        <ecNumber evidence="4">2.3.1.51</ecNumber>
    </recommendedName>
</protein>
<comment type="caution">
    <text evidence="6">The sequence shown here is derived from an EMBL/GenBank/DDBJ whole genome shotgun (WGS) entry which is preliminary data.</text>
</comment>
<keyword evidence="3 4" id="KW-0012">Acyltransferase</keyword>
<dbReference type="SMART" id="SM00563">
    <property type="entry name" value="PlsC"/>
    <property type="match status" value="1"/>
</dbReference>
<reference evidence="7" key="1">
    <citation type="submission" date="2018-11" db="EMBL/GenBank/DDBJ databases">
        <title>Genome sequencing of a novel mesophilic and cellulolytic organism within the genus Hungateiclostridium.</title>
        <authorList>
            <person name="Rettenmaier R."/>
            <person name="Liebl W."/>
            <person name="Zverlov V."/>
        </authorList>
    </citation>
    <scope>NUCLEOTIDE SEQUENCE [LARGE SCALE GENOMIC DNA]</scope>
    <source>
        <strain evidence="7">N2K1</strain>
    </source>
</reference>
<evidence type="ECO:0000313" key="7">
    <source>
        <dbReference type="Proteomes" id="UP000289166"/>
    </source>
</evidence>
<dbReference type="CDD" id="cd07989">
    <property type="entry name" value="LPLAT_AGPAT-like"/>
    <property type="match status" value="1"/>
</dbReference>
<comment type="similarity">
    <text evidence="1 4">Belongs to the 1-acyl-sn-glycerol-3-phosphate acyltransferase family.</text>
</comment>
<dbReference type="InterPro" id="IPR002123">
    <property type="entry name" value="Plipid/glycerol_acylTrfase"/>
</dbReference>
<dbReference type="Proteomes" id="UP000289166">
    <property type="component" value="Unassembled WGS sequence"/>
</dbReference>
<keyword evidence="7" id="KW-1185">Reference proteome</keyword>
<dbReference type="PANTHER" id="PTHR10434">
    <property type="entry name" value="1-ACYL-SN-GLYCEROL-3-PHOSPHATE ACYLTRANSFERASE"/>
    <property type="match status" value="1"/>
</dbReference>
<evidence type="ECO:0000259" key="5">
    <source>
        <dbReference type="SMART" id="SM00563"/>
    </source>
</evidence>
<keyword evidence="4" id="KW-0444">Lipid biosynthesis</keyword>
<comment type="domain">
    <text evidence="4">The HXXXXD motif is essential for acyltransferase activity and may constitute the binding site for the phosphate moiety of the glycerol-3-phosphate.</text>
</comment>
<evidence type="ECO:0000313" key="6">
    <source>
        <dbReference type="EMBL" id="RXE58328.1"/>
    </source>
</evidence>